<dbReference type="GO" id="GO:0016705">
    <property type="term" value="F:oxidoreductase activity, acting on paired donors, with incorporation or reduction of molecular oxygen"/>
    <property type="evidence" value="ECO:0007669"/>
    <property type="project" value="InterPro"/>
</dbReference>
<dbReference type="EMBL" id="CAFBLL010000083">
    <property type="protein sequence ID" value="CAB4866850.1"/>
    <property type="molecule type" value="Genomic_DNA"/>
</dbReference>
<evidence type="ECO:0000256" key="1">
    <source>
        <dbReference type="ARBA" id="ARBA00023002"/>
    </source>
</evidence>
<sequence length="208" mass="22935">MLVELLKEGPVNWSGSIRPPLVNQEVYPKTERGQIPLRVGVGGSPESVVRAARLNANLALAIIGGDPARFYPYAKLYHEQMEHFGNEVRQISIHSPGHVAKTDEQAIEELWPSYQSSFGRIGKERGWGPMTKDHYLNEVYNGSLYVGSAETVAKKIAYALQSVGANRFDLKYSTGPMPHSKLMSSIELLGTEVVPMVKQILAESLASK</sequence>
<keyword evidence="2" id="KW-0503">Monooxygenase</keyword>
<name>A0A6J7DB41_9ZZZZ</name>
<reference evidence="4" key="1">
    <citation type="submission" date="2020-05" db="EMBL/GenBank/DDBJ databases">
        <authorList>
            <person name="Chiriac C."/>
            <person name="Salcher M."/>
            <person name="Ghai R."/>
            <person name="Kavagutti S V."/>
        </authorList>
    </citation>
    <scope>NUCLEOTIDE SEQUENCE</scope>
</reference>
<dbReference type="Gene3D" id="3.20.20.30">
    <property type="entry name" value="Luciferase-like domain"/>
    <property type="match status" value="1"/>
</dbReference>
<dbReference type="GO" id="GO:0004497">
    <property type="term" value="F:monooxygenase activity"/>
    <property type="evidence" value="ECO:0007669"/>
    <property type="project" value="UniProtKB-KW"/>
</dbReference>
<evidence type="ECO:0000256" key="2">
    <source>
        <dbReference type="ARBA" id="ARBA00023033"/>
    </source>
</evidence>
<dbReference type="GO" id="GO:0005829">
    <property type="term" value="C:cytosol"/>
    <property type="evidence" value="ECO:0007669"/>
    <property type="project" value="TreeGrafter"/>
</dbReference>
<proteinExistence type="predicted"/>
<evidence type="ECO:0000259" key="3">
    <source>
        <dbReference type="Pfam" id="PF00296"/>
    </source>
</evidence>
<dbReference type="InterPro" id="IPR011251">
    <property type="entry name" value="Luciferase-like_dom"/>
</dbReference>
<accession>A0A6J7DB41</accession>
<evidence type="ECO:0000313" key="4">
    <source>
        <dbReference type="EMBL" id="CAB4866850.1"/>
    </source>
</evidence>
<dbReference type="InterPro" id="IPR036661">
    <property type="entry name" value="Luciferase-like_sf"/>
</dbReference>
<gene>
    <name evidence="4" type="ORF">UFOPK3389_00510</name>
</gene>
<dbReference type="AlphaFoldDB" id="A0A6J7DB41"/>
<protein>
    <submittedName>
        <fullName evidence="4">Unannotated protein</fullName>
    </submittedName>
</protein>
<organism evidence="4">
    <name type="scientific">freshwater metagenome</name>
    <dbReference type="NCBI Taxonomy" id="449393"/>
    <lineage>
        <taxon>unclassified sequences</taxon>
        <taxon>metagenomes</taxon>
        <taxon>ecological metagenomes</taxon>
    </lineage>
</organism>
<dbReference type="Pfam" id="PF00296">
    <property type="entry name" value="Bac_luciferase"/>
    <property type="match status" value="1"/>
</dbReference>
<dbReference type="PANTHER" id="PTHR30137:SF8">
    <property type="entry name" value="BLR5498 PROTEIN"/>
    <property type="match status" value="1"/>
</dbReference>
<dbReference type="InterPro" id="IPR050766">
    <property type="entry name" value="Bact_Lucif_Oxidored"/>
</dbReference>
<dbReference type="SUPFAM" id="SSF51679">
    <property type="entry name" value="Bacterial luciferase-like"/>
    <property type="match status" value="1"/>
</dbReference>
<keyword evidence="1" id="KW-0560">Oxidoreductase</keyword>
<dbReference type="PANTHER" id="PTHR30137">
    <property type="entry name" value="LUCIFERASE-LIKE MONOOXYGENASE"/>
    <property type="match status" value="1"/>
</dbReference>
<feature type="domain" description="Luciferase-like" evidence="3">
    <location>
        <begin position="3"/>
        <end position="166"/>
    </location>
</feature>